<feature type="compositionally biased region" description="Acidic residues" evidence="1">
    <location>
        <begin position="361"/>
        <end position="373"/>
    </location>
</feature>
<accession>A0A369JFI3</accession>
<gene>
    <name evidence="2" type="ORF">Hypma_000278</name>
</gene>
<reference evidence="2" key="1">
    <citation type="submission" date="2018-04" db="EMBL/GenBank/DDBJ databases">
        <title>Whole genome sequencing of Hypsizygus marmoreus.</title>
        <authorList>
            <person name="Choi I.-G."/>
            <person name="Min B."/>
            <person name="Kim J.-G."/>
            <person name="Kim S."/>
            <person name="Oh Y.-L."/>
            <person name="Kong W.-S."/>
            <person name="Park H."/>
            <person name="Jeong J."/>
            <person name="Song E.-S."/>
        </authorList>
    </citation>
    <scope>NUCLEOTIDE SEQUENCE [LARGE SCALE GENOMIC DNA]</scope>
    <source>
        <strain evidence="2">51987-8</strain>
    </source>
</reference>
<organism evidence="2 3">
    <name type="scientific">Hypsizygus marmoreus</name>
    <name type="common">White beech mushroom</name>
    <name type="synonym">Agaricus marmoreus</name>
    <dbReference type="NCBI Taxonomy" id="39966"/>
    <lineage>
        <taxon>Eukaryota</taxon>
        <taxon>Fungi</taxon>
        <taxon>Dikarya</taxon>
        <taxon>Basidiomycota</taxon>
        <taxon>Agaricomycotina</taxon>
        <taxon>Agaricomycetes</taxon>
        <taxon>Agaricomycetidae</taxon>
        <taxon>Agaricales</taxon>
        <taxon>Tricholomatineae</taxon>
        <taxon>Lyophyllaceae</taxon>
        <taxon>Hypsizygus</taxon>
    </lineage>
</organism>
<dbReference type="InterPro" id="IPR032675">
    <property type="entry name" value="LRR_dom_sf"/>
</dbReference>
<dbReference type="Proteomes" id="UP000076154">
    <property type="component" value="Unassembled WGS sequence"/>
</dbReference>
<dbReference type="InParanoid" id="A0A369JFI3"/>
<proteinExistence type="predicted"/>
<dbReference type="STRING" id="39966.A0A369JFI3"/>
<comment type="caution">
    <text evidence="2">The sequence shown here is derived from an EMBL/GenBank/DDBJ whole genome shotgun (WGS) entry which is preliminary data.</text>
</comment>
<dbReference type="SUPFAM" id="SSF52047">
    <property type="entry name" value="RNI-like"/>
    <property type="match status" value="1"/>
</dbReference>
<dbReference type="EMBL" id="LUEZ02000101">
    <property type="protein sequence ID" value="RDB18463.1"/>
    <property type="molecule type" value="Genomic_DNA"/>
</dbReference>
<dbReference type="OrthoDB" id="2447803at2759"/>
<protein>
    <submittedName>
        <fullName evidence="2">Uncharacterized protein</fullName>
    </submittedName>
</protein>
<dbReference type="Gene3D" id="3.80.10.10">
    <property type="entry name" value="Ribonuclease Inhibitor"/>
    <property type="match status" value="1"/>
</dbReference>
<keyword evidence="3" id="KW-1185">Reference proteome</keyword>
<evidence type="ECO:0000313" key="3">
    <source>
        <dbReference type="Proteomes" id="UP000076154"/>
    </source>
</evidence>
<evidence type="ECO:0000256" key="1">
    <source>
        <dbReference type="SAM" id="MobiDB-lite"/>
    </source>
</evidence>
<evidence type="ECO:0000313" key="2">
    <source>
        <dbReference type="EMBL" id="RDB18463.1"/>
    </source>
</evidence>
<name>A0A369JFI3_HYPMA</name>
<sequence length="410" mass="45095">MTPSVSKLEFRLSGQDVGNAEFGSGMRLFFDRISSSMTNLRSLSITLTAINKISPRFILLLSRTLDHLKRLEHVILPPRAIVGQVITSIACHTHLIDILPAYRGLFWESHSTSYSSMFSPQLSQSCFPALETLSFCSTPRSAKAFLENPYFPASRILRIHVQVLAQRQRHSEVEPVGYLLKAICDNCTSIMDVSISKTSSSNEEIVALSFATMRALINCGSLTTLTIQLRGCLLWTAVDFDEFAASLPSATTLMLNEAPLPPLQPATIMEDALSPFSRHCSQLRKLGIFFNAREQPIVAVSSPIAAFRFKSLVALHVGTSPISNTSQNIVYIAAFLLAILPDACKIVVGGKGSEGHPPPESDADTDTDSDGESSDVFSDTPLQHIPAWQKVQELRMLCQMEPRLLRRISS</sequence>
<dbReference type="AlphaFoldDB" id="A0A369JFI3"/>
<feature type="region of interest" description="Disordered" evidence="1">
    <location>
        <begin position="350"/>
        <end position="379"/>
    </location>
</feature>